<name>A0AAD6L9G5_9ROSI</name>
<sequence>MDAQDFMKWLKAIPSATTWQNLVPMQIPEFGNTTTCKARSGTTRLPSDVTRVGGHFGTKACSSVTSPAWSPMIWSKSIVD</sequence>
<proteinExistence type="predicted"/>
<comment type="caution">
    <text evidence="1">The sequence shown here is derived from an EMBL/GenBank/DDBJ whole genome shotgun (WGS) entry which is preliminary data.</text>
</comment>
<evidence type="ECO:0000313" key="1">
    <source>
        <dbReference type="EMBL" id="KAJ6952791.1"/>
    </source>
</evidence>
<reference evidence="1" key="1">
    <citation type="journal article" date="2023" name="Mol. Ecol. Resour.">
        <title>Chromosome-level genome assembly of a triploid poplar Populus alba 'Berolinensis'.</title>
        <authorList>
            <person name="Chen S."/>
            <person name="Yu Y."/>
            <person name="Wang X."/>
            <person name="Wang S."/>
            <person name="Zhang T."/>
            <person name="Zhou Y."/>
            <person name="He R."/>
            <person name="Meng N."/>
            <person name="Wang Y."/>
            <person name="Liu W."/>
            <person name="Liu Z."/>
            <person name="Liu J."/>
            <person name="Guo Q."/>
            <person name="Huang H."/>
            <person name="Sederoff R.R."/>
            <person name="Wang G."/>
            <person name="Qu G."/>
            <person name="Chen S."/>
        </authorList>
    </citation>
    <scope>NUCLEOTIDE SEQUENCE</scope>
    <source>
        <strain evidence="1">SC-2020</strain>
    </source>
</reference>
<evidence type="ECO:0000313" key="2">
    <source>
        <dbReference type="Proteomes" id="UP001164929"/>
    </source>
</evidence>
<accession>A0AAD6L9G5</accession>
<protein>
    <submittedName>
        <fullName evidence="1">Uncharacterized protein</fullName>
    </submittedName>
</protein>
<dbReference type="Proteomes" id="UP001164929">
    <property type="component" value="Chromosome 19"/>
</dbReference>
<keyword evidence="2" id="KW-1185">Reference proteome</keyword>
<dbReference type="EMBL" id="JAQIZT010000019">
    <property type="protein sequence ID" value="KAJ6952791.1"/>
    <property type="molecule type" value="Genomic_DNA"/>
</dbReference>
<gene>
    <name evidence="1" type="ORF">NC653_041814</name>
</gene>
<organism evidence="1 2">
    <name type="scientific">Populus alba x Populus x berolinensis</name>
    <dbReference type="NCBI Taxonomy" id="444605"/>
    <lineage>
        <taxon>Eukaryota</taxon>
        <taxon>Viridiplantae</taxon>
        <taxon>Streptophyta</taxon>
        <taxon>Embryophyta</taxon>
        <taxon>Tracheophyta</taxon>
        <taxon>Spermatophyta</taxon>
        <taxon>Magnoliopsida</taxon>
        <taxon>eudicotyledons</taxon>
        <taxon>Gunneridae</taxon>
        <taxon>Pentapetalae</taxon>
        <taxon>rosids</taxon>
        <taxon>fabids</taxon>
        <taxon>Malpighiales</taxon>
        <taxon>Salicaceae</taxon>
        <taxon>Saliceae</taxon>
        <taxon>Populus</taxon>
    </lineage>
</organism>
<dbReference type="AlphaFoldDB" id="A0AAD6L9G5"/>